<dbReference type="OrthoDB" id="2687259at2759"/>
<dbReference type="Pfam" id="PF18759">
    <property type="entry name" value="Plavaka"/>
    <property type="match status" value="1"/>
</dbReference>
<feature type="compositionally biased region" description="Acidic residues" evidence="1">
    <location>
        <begin position="1206"/>
        <end position="1268"/>
    </location>
</feature>
<dbReference type="STRING" id="685588.A0A067SKU0"/>
<accession>A0A067SKU0</accession>
<keyword evidence="3" id="KW-1185">Reference proteome</keyword>
<feature type="region of interest" description="Disordered" evidence="1">
    <location>
        <begin position="868"/>
        <end position="957"/>
    </location>
</feature>
<evidence type="ECO:0000313" key="3">
    <source>
        <dbReference type="Proteomes" id="UP000027222"/>
    </source>
</evidence>
<feature type="compositionally biased region" description="Basic and acidic residues" evidence="1">
    <location>
        <begin position="44"/>
        <end position="57"/>
    </location>
</feature>
<organism evidence="2 3">
    <name type="scientific">Galerina marginata (strain CBS 339.88)</name>
    <dbReference type="NCBI Taxonomy" id="685588"/>
    <lineage>
        <taxon>Eukaryota</taxon>
        <taxon>Fungi</taxon>
        <taxon>Dikarya</taxon>
        <taxon>Basidiomycota</taxon>
        <taxon>Agaricomycotina</taxon>
        <taxon>Agaricomycetes</taxon>
        <taxon>Agaricomycetidae</taxon>
        <taxon>Agaricales</taxon>
        <taxon>Agaricineae</taxon>
        <taxon>Strophariaceae</taxon>
        <taxon>Galerina</taxon>
    </lineage>
</organism>
<feature type="region of interest" description="Disordered" evidence="1">
    <location>
        <begin position="28"/>
        <end position="164"/>
    </location>
</feature>
<evidence type="ECO:0000256" key="1">
    <source>
        <dbReference type="SAM" id="MobiDB-lite"/>
    </source>
</evidence>
<proteinExistence type="predicted"/>
<feature type="compositionally biased region" description="Basic and acidic residues" evidence="1">
    <location>
        <begin position="1188"/>
        <end position="1205"/>
    </location>
</feature>
<dbReference type="AlphaFoldDB" id="A0A067SKU0"/>
<dbReference type="HOGENOM" id="CLU_002498_0_1_1"/>
<gene>
    <name evidence="2" type="ORF">GALMADRAFT_159337</name>
</gene>
<name>A0A067SKU0_GALM3</name>
<dbReference type="EMBL" id="KL142392">
    <property type="protein sequence ID" value="KDR71491.1"/>
    <property type="molecule type" value="Genomic_DNA"/>
</dbReference>
<feature type="region of interest" description="Disordered" evidence="1">
    <location>
        <begin position="788"/>
        <end position="807"/>
    </location>
</feature>
<feature type="region of interest" description="Disordered" evidence="1">
    <location>
        <begin position="1188"/>
        <end position="1268"/>
    </location>
</feature>
<feature type="compositionally biased region" description="Low complexity" evidence="1">
    <location>
        <begin position="920"/>
        <end position="931"/>
    </location>
</feature>
<dbReference type="Proteomes" id="UP000027222">
    <property type="component" value="Unassembled WGS sequence"/>
</dbReference>
<sequence length="1268" mass="144973">MILCEACGHECKNLQGLSKHRNSCKAAKEQRQAGLSNHAQIRQQRQEDKLKAKELNRQRKHRLARENEDDWMDTDPIPVETASPPGAQPVSPIRKAPSPEFIPPPTTRGRVRKFPRKFTDFLPNSTTRLPHIPPRRRQPPQPATKPRDPTPEPPASPPAPEPLLFKTVPNEFGLYREYPSFPTKETDESEDLDNLCDSPGLATAQTREQGQWWKAFGISRSFEGQGGLFAPFLNSTVFRLMNWFYSGGNVKSISELDRLVKEVLLADDFDREHLKGFSATRELRRLDTEDQKSPFAKENGWTTSTVKIPLPCERVKHNSEASAPTLDVPNVHHRSIVETIVSAFQDDTANSFHLTPCRQFWKRTPTSMPERVITEVYNSDAFYGEHVKVTQQPPEPGPHLETVIAAIMLSSDSTHLANFGDAALWPIYLFFGNLSKYFRSKPSSFAAHHIAYIPSLPKDLQDLYMKAFNGVAATAATITHLKRELMHAIWLLLLDPEFMYAYEHGIVIVCADGVTRRVFPRFFTYSADYPEKILLATIRHLARCPCPRCLIEKRRISGLGTHVDDQRRAHVRVDTEQRQRKVETARVWIFHHGKGVKSKYVEDLLQEDSSIPTRNAFSTRLFQFGFNFFSMFVPDLLHEFELGVWKAVFTHLMRIFYAAGENCIQALNWRYRRVSTFGRNTIRRFSNNASAMKKLAARDFEDLLQCSMPVFEGLLAPKHDKIVQDLLFTLCTWHGLAKLRLHTSSTLAGLKLTTKLLGQALRNFVKNVCSQYKTRALPREEAARTRRRANAAAKGKPPAKTKAPGKKPEVDILPKLLNLFTYKLHALGDYVAAILRFGPSDGFSTQTGELEHKKVKRFYARTNKGRTFERQISRHQRRERILRRISSRVKKGQNIDQADTTPPPPPSASGTHSVSPVPLPATRPRAPVVPVDESDALPPTQPEQHHHISNSKRHATNNFLPDLKDHLLSRLAGNSDGQEHSYSDDERDSVEIVNDRLYRHKVLRINYTTYDVRRSQDSINPRTHSDVMTLSREDDPDIHPYSYARVLGIFHVDVKHHGPHCTAPNTQRMEFLWVRWFQRDRSYAAGWNARRLHRISFLKSDEHDWAFGFVDPSDIIRGIHLIPAFAHGTSSRYLGPSIAREFADEEQGDTDWKFFYVNMFVDRDMVMRFLGGGVGHKATNEFTECLRPDFMSHGDGEMDVEGKDDGEGDDIEGEVNSEEEDEQDEEEDEEEDEEDEDEASWEDDYFEGEDGEEPWDIDDVEAEGYGEF</sequence>
<feature type="compositionally biased region" description="Basic residues" evidence="1">
    <location>
        <begin position="873"/>
        <end position="891"/>
    </location>
</feature>
<dbReference type="InterPro" id="IPR041078">
    <property type="entry name" value="Plavaka"/>
</dbReference>
<reference evidence="3" key="1">
    <citation type="journal article" date="2014" name="Proc. Natl. Acad. Sci. U.S.A.">
        <title>Extensive sampling of basidiomycete genomes demonstrates inadequacy of the white-rot/brown-rot paradigm for wood decay fungi.</title>
        <authorList>
            <person name="Riley R."/>
            <person name="Salamov A.A."/>
            <person name="Brown D.W."/>
            <person name="Nagy L.G."/>
            <person name="Floudas D."/>
            <person name="Held B.W."/>
            <person name="Levasseur A."/>
            <person name="Lombard V."/>
            <person name="Morin E."/>
            <person name="Otillar R."/>
            <person name="Lindquist E.A."/>
            <person name="Sun H."/>
            <person name="LaButti K.M."/>
            <person name="Schmutz J."/>
            <person name="Jabbour D."/>
            <person name="Luo H."/>
            <person name="Baker S.E."/>
            <person name="Pisabarro A.G."/>
            <person name="Walton J.D."/>
            <person name="Blanchette R.A."/>
            <person name="Henrissat B."/>
            <person name="Martin F."/>
            <person name="Cullen D."/>
            <person name="Hibbett D.S."/>
            <person name="Grigoriev I.V."/>
        </authorList>
    </citation>
    <scope>NUCLEOTIDE SEQUENCE [LARGE SCALE GENOMIC DNA]</scope>
    <source>
        <strain evidence="3">CBS 339.88</strain>
    </source>
</reference>
<protein>
    <submittedName>
        <fullName evidence="2">Uncharacterized protein</fullName>
    </submittedName>
</protein>
<evidence type="ECO:0000313" key="2">
    <source>
        <dbReference type="EMBL" id="KDR71491.1"/>
    </source>
</evidence>
<feature type="compositionally biased region" description="Pro residues" evidence="1">
    <location>
        <begin position="151"/>
        <end position="161"/>
    </location>
</feature>
<feature type="compositionally biased region" description="Polar residues" evidence="1">
    <location>
        <begin position="33"/>
        <end position="43"/>
    </location>
</feature>